<feature type="non-terminal residue" evidence="2">
    <location>
        <position position="87"/>
    </location>
</feature>
<sequence>ADENPSRRGHPNMRGLSDKRSSGISDAPSPISTPISYTYLYFNPCLSPRMNPSDIVGYLSLSQCPSSCPPITNVSLRRVLLRPRVAP</sequence>
<reference evidence="2" key="1">
    <citation type="submission" date="2014-05" db="EMBL/GenBank/DDBJ databases">
        <title>The transcriptome of the halophilic microalga Tetraselmis sp. GSL018 isolated from the Great Salt Lake, Utah.</title>
        <authorList>
            <person name="Jinkerson R.E."/>
            <person name="D'Adamo S."/>
            <person name="Posewitz M.C."/>
        </authorList>
    </citation>
    <scope>NUCLEOTIDE SEQUENCE</scope>
    <source>
        <strain evidence="2">GSL018</strain>
    </source>
</reference>
<dbReference type="AlphaFoldDB" id="A0A061SDI3"/>
<gene>
    <name evidence="2" type="ORF">TSPGSL018_9405</name>
</gene>
<organism evidence="2">
    <name type="scientific">Tetraselmis sp. GSL018</name>
    <dbReference type="NCBI Taxonomy" id="582737"/>
    <lineage>
        <taxon>Eukaryota</taxon>
        <taxon>Viridiplantae</taxon>
        <taxon>Chlorophyta</taxon>
        <taxon>core chlorophytes</taxon>
        <taxon>Chlorodendrophyceae</taxon>
        <taxon>Chlorodendrales</taxon>
        <taxon>Chlorodendraceae</taxon>
        <taxon>Tetraselmis</taxon>
    </lineage>
</organism>
<accession>A0A061SDI3</accession>
<feature type="non-terminal residue" evidence="2">
    <location>
        <position position="1"/>
    </location>
</feature>
<feature type="region of interest" description="Disordered" evidence="1">
    <location>
        <begin position="1"/>
        <end position="33"/>
    </location>
</feature>
<proteinExistence type="predicted"/>
<evidence type="ECO:0000256" key="1">
    <source>
        <dbReference type="SAM" id="MobiDB-lite"/>
    </source>
</evidence>
<name>A0A061SDI3_9CHLO</name>
<dbReference type="EMBL" id="GBEZ01004404">
    <property type="protein sequence ID" value="JAC80811.1"/>
    <property type="molecule type" value="Transcribed_RNA"/>
</dbReference>
<protein>
    <submittedName>
        <fullName evidence="2">Uncharacterized protein</fullName>
    </submittedName>
</protein>
<evidence type="ECO:0000313" key="2">
    <source>
        <dbReference type="EMBL" id="JAC80811.1"/>
    </source>
</evidence>